<gene>
    <name evidence="2" type="ORF">AWB67_01101</name>
</gene>
<feature type="compositionally biased region" description="Polar residues" evidence="1">
    <location>
        <begin position="80"/>
        <end position="89"/>
    </location>
</feature>
<reference evidence="2" key="1">
    <citation type="submission" date="2016-01" db="EMBL/GenBank/DDBJ databases">
        <authorList>
            <person name="Peeters C."/>
        </authorList>
    </citation>
    <scope>NUCLEOTIDE SEQUENCE [LARGE SCALE GENOMIC DNA]</scope>
    <source>
        <strain evidence="2">LMG 22937</strain>
    </source>
</reference>
<protein>
    <submittedName>
        <fullName evidence="2">Uncharacterized protein</fullName>
    </submittedName>
</protein>
<keyword evidence="3" id="KW-1185">Reference proteome</keyword>
<evidence type="ECO:0000313" key="2">
    <source>
        <dbReference type="EMBL" id="SAL26781.1"/>
    </source>
</evidence>
<dbReference type="AlphaFoldDB" id="A0A158G4K3"/>
<comment type="caution">
    <text evidence="2">The sequence shown here is derived from an EMBL/GenBank/DDBJ whole genome shotgun (WGS) entry which is preliminary data.</text>
</comment>
<evidence type="ECO:0000313" key="3">
    <source>
        <dbReference type="Proteomes" id="UP000054925"/>
    </source>
</evidence>
<accession>A0A158G4K3</accession>
<dbReference type="Proteomes" id="UP000054925">
    <property type="component" value="Unassembled WGS sequence"/>
</dbReference>
<evidence type="ECO:0000256" key="1">
    <source>
        <dbReference type="SAM" id="MobiDB-lite"/>
    </source>
</evidence>
<name>A0A158G4K3_9BURK</name>
<feature type="region of interest" description="Disordered" evidence="1">
    <location>
        <begin position="79"/>
        <end position="98"/>
    </location>
</feature>
<sequence>MRTPAGRSTLGAFVVLPLEQQLNDPAGRSAIAERLTRDFERMRRACLAAAQRGNYAEHRKLNLLVECLSAARRVVERSASFENAPSTAVNKGIHHDRR</sequence>
<organism evidence="2 3">
    <name type="scientific">Caballeronia terrestris</name>
    <dbReference type="NCBI Taxonomy" id="1226301"/>
    <lineage>
        <taxon>Bacteria</taxon>
        <taxon>Pseudomonadati</taxon>
        <taxon>Pseudomonadota</taxon>
        <taxon>Betaproteobacteria</taxon>
        <taxon>Burkholderiales</taxon>
        <taxon>Burkholderiaceae</taxon>
        <taxon>Caballeronia</taxon>
    </lineage>
</organism>
<dbReference type="EMBL" id="FCOL02000004">
    <property type="protein sequence ID" value="SAL26781.1"/>
    <property type="molecule type" value="Genomic_DNA"/>
</dbReference>
<proteinExistence type="predicted"/>